<feature type="compositionally biased region" description="Low complexity" evidence="1">
    <location>
        <begin position="447"/>
        <end position="464"/>
    </location>
</feature>
<feature type="region of interest" description="Disordered" evidence="1">
    <location>
        <begin position="326"/>
        <end position="376"/>
    </location>
</feature>
<protein>
    <recommendedName>
        <fullName evidence="2">FAD dependent oxidoreductase domain-containing protein</fullName>
    </recommendedName>
</protein>
<feature type="domain" description="FAD dependent oxidoreductase" evidence="2">
    <location>
        <begin position="71"/>
        <end position="331"/>
    </location>
</feature>
<feature type="compositionally biased region" description="Basic and acidic residues" evidence="1">
    <location>
        <begin position="491"/>
        <end position="501"/>
    </location>
</feature>
<feature type="compositionally biased region" description="Polar residues" evidence="1">
    <location>
        <begin position="474"/>
        <end position="487"/>
    </location>
</feature>
<dbReference type="Proteomes" id="UP001556367">
    <property type="component" value="Unassembled WGS sequence"/>
</dbReference>
<evidence type="ECO:0000259" key="2">
    <source>
        <dbReference type="Pfam" id="PF01266"/>
    </source>
</evidence>
<proteinExistence type="predicted"/>
<name>A0ABR3J4B7_9AGAR</name>
<feature type="region of interest" description="Disordered" evidence="1">
    <location>
        <begin position="447"/>
        <end position="517"/>
    </location>
</feature>
<dbReference type="Gene3D" id="3.30.9.10">
    <property type="entry name" value="D-Amino Acid Oxidase, subunit A, domain 2"/>
    <property type="match status" value="1"/>
</dbReference>
<evidence type="ECO:0000256" key="1">
    <source>
        <dbReference type="SAM" id="MobiDB-lite"/>
    </source>
</evidence>
<gene>
    <name evidence="3" type="ORF">HGRIS_007300</name>
</gene>
<dbReference type="Gene3D" id="3.50.50.60">
    <property type="entry name" value="FAD/NAD(P)-binding domain"/>
    <property type="match status" value="1"/>
</dbReference>
<dbReference type="EMBL" id="JASNQZ010000011">
    <property type="protein sequence ID" value="KAL0950489.1"/>
    <property type="molecule type" value="Genomic_DNA"/>
</dbReference>
<keyword evidence="4" id="KW-1185">Reference proteome</keyword>
<dbReference type="PANTHER" id="PTHR13847:SF213">
    <property type="entry name" value="DEPENDENT OXIDOREDUCTASE, PUTATIVE-RELATED"/>
    <property type="match status" value="1"/>
</dbReference>
<organism evidence="3 4">
    <name type="scientific">Hohenbuehelia grisea</name>
    <dbReference type="NCBI Taxonomy" id="104357"/>
    <lineage>
        <taxon>Eukaryota</taxon>
        <taxon>Fungi</taxon>
        <taxon>Dikarya</taxon>
        <taxon>Basidiomycota</taxon>
        <taxon>Agaricomycotina</taxon>
        <taxon>Agaricomycetes</taxon>
        <taxon>Agaricomycetidae</taxon>
        <taxon>Agaricales</taxon>
        <taxon>Pleurotineae</taxon>
        <taxon>Pleurotaceae</taxon>
        <taxon>Hohenbuehelia</taxon>
    </lineage>
</organism>
<dbReference type="InterPro" id="IPR006076">
    <property type="entry name" value="FAD-dep_OxRdtase"/>
</dbReference>
<feature type="compositionally biased region" description="Polar residues" evidence="1">
    <location>
        <begin position="352"/>
        <end position="376"/>
    </location>
</feature>
<dbReference type="PANTHER" id="PTHR13847">
    <property type="entry name" value="SARCOSINE DEHYDROGENASE-RELATED"/>
    <property type="match status" value="1"/>
</dbReference>
<dbReference type="Pfam" id="PF01266">
    <property type="entry name" value="DAO"/>
    <property type="match status" value="1"/>
</dbReference>
<evidence type="ECO:0000313" key="4">
    <source>
        <dbReference type="Proteomes" id="UP001556367"/>
    </source>
</evidence>
<dbReference type="SUPFAM" id="SSF51905">
    <property type="entry name" value="FAD/NAD(P)-binding domain"/>
    <property type="match status" value="1"/>
</dbReference>
<evidence type="ECO:0000313" key="3">
    <source>
        <dbReference type="EMBL" id="KAL0950489.1"/>
    </source>
</evidence>
<dbReference type="InterPro" id="IPR036188">
    <property type="entry name" value="FAD/NAD-bd_sf"/>
</dbReference>
<comment type="caution">
    <text evidence="3">The sequence shown here is derived from an EMBL/GenBank/DDBJ whole genome shotgun (WGS) entry which is preliminary data.</text>
</comment>
<reference evidence="4" key="1">
    <citation type="submission" date="2024-06" db="EMBL/GenBank/DDBJ databases">
        <title>Multi-omics analyses provide insights into the biosynthesis of the anticancer antibiotic pleurotin in Hohenbuehelia grisea.</title>
        <authorList>
            <person name="Weaver J.A."/>
            <person name="Alberti F."/>
        </authorList>
    </citation>
    <scope>NUCLEOTIDE SEQUENCE [LARGE SCALE GENOMIC DNA]</scope>
    <source>
        <strain evidence="4">T-177</strain>
    </source>
</reference>
<feature type="region of interest" description="Disordered" evidence="1">
    <location>
        <begin position="401"/>
        <end position="433"/>
    </location>
</feature>
<accession>A0ABR3J4B7</accession>
<sequence>MGSILSRVRLAVQYLRATSAEYDQLAQKLHRSPGLPVPNPSVAYWAVPPAPIALHGAENDAFFSDGEVYADIVIIGSGLTGTAVARTLLDAERDRRAAGTESASDRPLRIVMLEARDACSGATARNGGHITPPLYHDYAELVKQFGRATAAQIIRFRLAHLAEFLAIADAEGLALDTQAREVQTLDVFFDENVFEAAKKKLALYIGEMPNEGSRYAVLEGDGMAEEYQLSAEVVGCITTTAGAIHPYRLVTGILARLLREYEDTFHLFTHTPCTDISAPPANSLLYTVRTPKGLIRTPHIVHATNGWATHLLEPMRGTIVPLRGTMTSQRSGEGLGDIPTVQRYPCPAVPSLSPSTLEQGSTAPQRGRPTSSGDRNSWLGSRSFIFYPTDSENVWDYLTQMPPSQVTPANPAEHPTDANSRPASKGPSPEPFLLRSLDISPVRISHASSNSPIAASDSSDAPSDLESDTHTSSHRPSASISTAQTELEPSDELHRPNADSKSRRHSRSSIYPPSSAELMLGGGLGQSTQAFFDSVGNADDSAWFRQTGSYLSGALGVYFAGWGREGRDTASEKKLNGVEDNSRPWAEGRVKAVWSGILGMSADGMPWVGRLPQWLTGRAPPPCSAPPEANAEPSQQLPAHLAAPGEWIAAGYTGEGMVHAWMSGKALAGMILGTHDAEGGPSSGSHHAESFVNREQGDQIRLALKDSESWLPKPFLVSETRWRKARIEDLLASFLPN</sequence>